<gene>
    <name evidence="1" type="ORF">OIK44_22680</name>
</gene>
<sequence length="152" mass="16470">MAAAIVGLVAALVLQRVSFYREQAGHAAMLRVVGDLRTVLHMRAAALYAHGRGNEVAALAARNPMDWLDERPANYRGELDAASAAAAPPDSWYFERDTRRLVYWAGPSQDSDNLDARRLYFKVELLRLPNAPAGLPGVSASGPGVALNQVDE</sequence>
<evidence type="ECO:0008006" key="3">
    <source>
        <dbReference type="Google" id="ProtNLM"/>
    </source>
</evidence>
<keyword evidence="2" id="KW-1185">Reference proteome</keyword>
<reference evidence="1 2" key="1">
    <citation type="submission" date="2022-10" db="EMBL/GenBank/DDBJ databases">
        <title>Janthinobacterium sp. hw3 Genome sequencing.</title>
        <authorList>
            <person name="Park S."/>
        </authorList>
    </citation>
    <scope>NUCLEOTIDE SEQUENCE [LARGE SCALE GENOMIC DNA]</scope>
    <source>
        <strain evidence="2">hw3</strain>
    </source>
</reference>
<evidence type="ECO:0000313" key="1">
    <source>
        <dbReference type="EMBL" id="MDC8760402.1"/>
    </source>
</evidence>
<organism evidence="1 2">
    <name type="scientific">Janthinobacterium fluminis</name>
    <dbReference type="NCBI Taxonomy" id="2987524"/>
    <lineage>
        <taxon>Bacteria</taxon>
        <taxon>Pseudomonadati</taxon>
        <taxon>Pseudomonadota</taxon>
        <taxon>Betaproteobacteria</taxon>
        <taxon>Burkholderiales</taxon>
        <taxon>Oxalobacteraceae</taxon>
        <taxon>Janthinobacterium</taxon>
    </lineage>
</organism>
<comment type="caution">
    <text evidence="1">The sequence shown here is derived from an EMBL/GenBank/DDBJ whole genome shotgun (WGS) entry which is preliminary data.</text>
</comment>
<proteinExistence type="predicted"/>
<name>A0ABT5K5W9_9BURK</name>
<dbReference type="Proteomes" id="UP001221208">
    <property type="component" value="Unassembled WGS sequence"/>
</dbReference>
<protein>
    <recommendedName>
        <fullName evidence="3">Type II secretion system protein</fullName>
    </recommendedName>
</protein>
<evidence type="ECO:0000313" key="2">
    <source>
        <dbReference type="Proteomes" id="UP001221208"/>
    </source>
</evidence>
<dbReference type="RefSeq" id="WP_273674164.1">
    <property type="nucleotide sequence ID" value="NZ_JAQQXR010000012.1"/>
</dbReference>
<dbReference type="EMBL" id="JAQQXR010000012">
    <property type="protein sequence ID" value="MDC8760402.1"/>
    <property type="molecule type" value="Genomic_DNA"/>
</dbReference>
<accession>A0ABT5K5W9</accession>